<dbReference type="RefSeq" id="WP_180904417.1">
    <property type="nucleotide sequence ID" value="NZ_CP040908.1"/>
</dbReference>
<evidence type="ECO:0000313" key="3">
    <source>
        <dbReference type="Proteomes" id="UP000510643"/>
    </source>
</evidence>
<name>A0A7H9DSP5_9FLAO</name>
<dbReference type="AlphaFoldDB" id="A0A7H9DSP5"/>
<gene>
    <name evidence="2" type="ORF">FH779_09115</name>
</gene>
<keyword evidence="1" id="KW-0812">Transmembrane</keyword>
<sequence length="157" mass="18434">MYKYFDDDERNFKKGIPVFISIIVLTLIFLYPSGIITDNTIYGKDKLFAFSEGTASCGISYHFKSDSIYIVNSFCFFPSREIGKYYLKNDTIYFDTITNKQYKFGTINRKDSILELYYLEPRTFNFDTLKVDSTIIKRKIENSKSHSFNISEINNLE</sequence>
<dbReference type="KEGG" id="efal:FH779_09115"/>
<protein>
    <submittedName>
        <fullName evidence="2">Uncharacterized protein</fullName>
    </submittedName>
</protein>
<dbReference type="Proteomes" id="UP000510643">
    <property type="component" value="Chromosome"/>
</dbReference>
<evidence type="ECO:0000313" key="2">
    <source>
        <dbReference type="EMBL" id="QLL58232.1"/>
    </source>
</evidence>
<dbReference type="GeneID" id="78401615"/>
<keyword evidence="1" id="KW-0472">Membrane</keyword>
<proteinExistence type="predicted"/>
<dbReference type="EMBL" id="CP040908">
    <property type="protein sequence ID" value="QLL58232.1"/>
    <property type="molecule type" value="Genomic_DNA"/>
</dbReference>
<keyword evidence="3" id="KW-1185">Reference proteome</keyword>
<accession>A0A7H9DSP5</accession>
<evidence type="ECO:0000256" key="1">
    <source>
        <dbReference type="SAM" id="Phobius"/>
    </source>
</evidence>
<feature type="transmembrane region" description="Helical" evidence="1">
    <location>
        <begin position="12"/>
        <end position="31"/>
    </location>
</feature>
<keyword evidence="1" id="KW-1133">Transmembrane helix</keyword>
<reference evidence="2 3" key="1">
    <citation type="submission" date="2019-06" db="EMBL/GenBank/DDBJ databases">
        <title>Emergence of pandrug resistant Empedobacter falsenii in China.</title>
        <authorList>
            <person name="Dong N."/>
            <person name="Chen S."/>
            <person name="Zhang R."/>
        </authorList>
    </citation>
    <scope>NUCLEOTIDE SEQUENCE [LARGE SCALE GENOMIC DNA]</scope>
    <source>
        <strain evidence="2 3">1681-1</strain>
    </source>
</reference>
<organism evidence="2 3">
    <name type="scientific">Empedobacter falsenii</name>
    <dbReference type="NCBI Taxonomy" id="343874"/>
    <lineage>
        <taxon>Bacteria</taxon>
        <taxon>Pseudomonadati</taxon>
        <taxon>Bacteroidota</taxon>
        <taxon>Flavobacteriia</taxon>
        <taxon>Flavobacteriales</taxon>
        <taxon>Weeksellaceae</taxon>
        <taxon>Empedobacter</taxon>
    </lineage>
</organism>